<comment type="caution">
    <text evidence="1">The sequence shown here is derived from an EMBL/GenBank/DDBJ whole genome shotgun (WGS) entry which is preliminary data.</text>
</comment>
<dbReference type="EMBL" id="BAABIK010000007">
    <property type="protein sequence ID" value="GAA4936698.1"/>
    <property type="molecule type" value="Genomic_DNA"/>
</dbReference>
<evidence type="ECO:0000313" key="2">
    <source>
        <dbReference type="Proteomes" id="UP001499993"/>
    </source>
</evidence>
<keyword evidence="2" id="KW-1185">Reference proteome</keyword>
<reference evidence="2" key="1">
    <citation type="journal article" date="2019" name="Int. J. Syst. Evol. Microbiol.">
        <title>The Global Catalogue of Microorganisms (GCM) 10K type strain sequencing project: providing services to taxonomists for standard genome sequencing and annotation.</title>
        <authorList>
            <consortium name="The Broad Institute Genomics Platform"/>
            <consortium name="The Broad Institute Genome Sequencing Center for Infectious Disease"/>
            <person name="Wu L."/>
            <person name="Ma J."/>
        </authorList>
    </citation>
    <scope>NUCLEOTIDE SEQUENCE [LARGE SCALE GENOMIC DNA]</scope>
    <source>
        <strain evidence="2">JCM 18123</strain>
    </source>
</reference>
<protein>
    <recommendedName>
        <fullName evidence="3">Transposase</fullName>
    </recommendedName>
</protein>
<gene>
    <name evidence="1" type="ORF">GCM10023224_16970</name>
</gene>
<proteinExistence type="predicted"/>
<sequence>MSGDAVPLWPPAADEYRSEFARKYVAIGEAKGEARGEAKGFVKGMATVVLRVLESRGIPVPEEARERISSCTDLDRLDAWLDRAALVDSVDELFR</sequence>
<name>A0ABP9GCC3_9ACTN</name>
<organism evidence="1 2">
    <name type="scientific">Streptomonospora halophila</name>
    <dbReference type="NCBI Taxonomy" id="427369"/>
    <lineage>
        <taxon>Bacteria</taxon>
        <taxon>Bacillati</taxon>
        <taxon>Actinomycetota</taxon>
        <taxon>Actinomycetes</taxon>
        <taxon>Streptosporangiales</taxon>
        <taxon>Nocardiopsidaceae</taxon>
        <taxon>Streptomonospora</taxon>
    </lineage>
</organism>
<evidence type="ECO:0000313" key="1">
    <source>
        <dbReference type="EMBL" id="GAA4936698.1"/>
    </source>
</evidence>
<dbReference type="Proteomes" id="UP001499993">
    <property type="component" value="Unassembled WGS sequence"/>
</dbReference>
<accession>A0ABP9GCC3</accession>
<evidence type="ECO:0008006" key="3">
    <source>
        <dbReference type="Google" id="ProtNLM"/>
    </source>
</evidence>